<sequence>MDLLYLANLRLPTEKAHGIQIAKMCEAFSDQGVNVTLVSPTRASPIKENLFSFYNLRDNFKFVSIPAADFYFPGFLDRLSFHIKSFLSAKKLSDYARKNNPDVVYSREELSLIFLKKIPSTIVYEAHKFSFLKRPLYGLLLRRKARIIALTEGLKREFTNLGFSERDVIVAPDGVDFNKFAINVSKAEARTKIGLPLDKKIALYSGSTLRWKGLDTFERASKFLPDINFVVVGGNYTGVKENLHYLGYQLHSKIPFYLKSADILVLPNRKDERISRLYTSPMKLFEYMASGRPIVASSLPSIKEVLDHETSVLVKPDDPQALAEGIKIILQNNDLAEKISANAFQKVNNFTWQARVDKIIRFISNENINLI</sequence>
<dbReference type="CDD" id="cd03794">
    <property type="entry name" value="GT4_WbuB-like"/>
    <property type="match status" value="1"/>
</dbReference>
<evidence type="ECO:0000259" key="2">
    <source>
        <dbReference type="Pfam" id="PF13439"/>
    </source>
</evidence>
<protein>
    <submittedName>
        <fullName evidence="3">Glycosyl transferase group 1</fullName>
    </submittedName>
</protein>
<evidence type="ECO:0000313" key="3">
    <source>
        <dbReference type="EMBL" id="KKR91467.1"/>
    </source>
</evidence>
<comment type="caution">
    <text evidence="3">The sequence shown here is derived from an EMBL/GenBank/DDBJ whole genome shotgun (WGS) entry which is preliminary data.</text>
</comment>
<evidence type="ECO:0000313" key="4">
    <source>
        <dbReference type="Proteomes" id="UP000034676"/>
    </source>
</evidence>
<dbReference type="GO" id="GO:0016757">
    <property type="term" value="F:glycosyltransferase activity"/>
    <property type="evidence" value="ECO:0007669"/>
    <property type="project" value="InterPro"/>
</dbReference>
<dbReference type="PATRIC" id="fig|1618555.3.peg.684"/>
<accession>A0A0G0XU85</accession>
<evidence type="ECO:0000259" key="1">
    <source>
        <dbReference type="Pfam" id="PF00534"/>
    </source>
</evidence>
<gene>
    <name evidence="3" type="ORF">UU42_C0011G0013</name>
</gene>
<dbReference type="Pfam" id="PF13439">
    <property type="entry name" value="Glyco_transf_4"/>
    <property type="match status" value="1"/>
</dbReference>
<dbReference type="AlphaFoldDB" id="A0A0G0XU85"/>
<proteinExistence type="predicted"/>
<feature type="domain" description="Glycosyltransferase subfamily 4-like N-terminal" evidence="2">
    <location>
        <begin position="21"/>
        <end position="177"/>
    </location>
</feature>
<keyword evidence="3" id="KW-0808">Transferase</keyword>
<dbReference type="SUPFAM" id="SSF53756">
    <property type="entry name" value="UDP-Glycosyltransferase/glycogen phosphorylase"/>
    <property type="match status" value="1"/>
</dbReference>
<dbReference type="Gene3D" id="3.40.50.2000">
    <property type="entry name" value="Glycogen Phosphorylase B"/>
    <property type="match status" value="2"/>
</dbReference>
<feature type="domain" description="Glycosyl transferase family 1" evidence="1">
    <location>
        <begin position="186"/>
        <end position="345"/>
    </location>
</feature>
<dbReference type="InterPro" id="IPR028098">
    <property type="entry name" value="Glyco_trans_4-like_N"/>
</dbReference>
<dbReference type="Pfam" id="PF00534">
    <property type="entry name" value="Glycos_transf_1"/>
    <property type="match status" value="1"/>
</dbReference>
<dbReference type="InterPro" id="IPR001296">
    <property type="entry name" value="Glyco_trans_1"/>
</dbReference>
<name>A0A0G0XU85_9BACT</name>
<dbReference type="EMBL" id="LCAO01000011">
    <property type="protein sequence ID" value="KKR91467.1"/>
    <property type="molecule type" value="Genomic_DNA"/>
</dbReference>
<dbReference type="PANTHER" id="PTHR12526">
    <property type="entry name" value="GLYCOSYLTRANSFERASE"/>
    <property type="match status" value="1"/>
</dbReference>
<dbReference type="Proteomes" id="UP000034676">
    <property type="component" value="Unassembled WGS sequence"/>
</dbReference>
<organism evidence="3 4">
    <name type="scientific">Candidatus Woesebacteria bacterium GW2011_GWA1_41_13b</name>
    <dbReference type="NCBI Taxonomy" id="1618555"/>
    <lineage>
        <taxon>Bacteria</taxon>
        <taxon>Candidatus Woeseibacteriota</taxon>
    </lineage>
</organism>
<reference evidence="3 4" key="1">
    <citation type="journal article" date="2015" name="Nature">
        <title>rRNA introns, odd ribosomes, and small enigmatic genomes across a large radiation of phyla.</title>
        <authorList>
            <person name="Brown C.T."/>
            <person name="Hug L.A."/>
            <person name="Thomas B.C."/>
            <person name="Sharon I."/>
            <person name="Castelle C.J."/>
            <person name="Singh A."/>
            <person name="Wilkins M.J."/>
            <person name="Williams K.H."/>
            <person name="Banfield J.F."/>
        </authorList>
    </citation>
    <scope>NUCLEOTIDE SEQUENCE [LARGE SCALE GENOMIC DNA]</scope>
</reference>